<comment type="caution">
    <text evidence="1">The sequence shown here is derived from an EMBL/GenBank/DDBJ whole genome shotgun (WGS) entry which is preliminary data.</text>
</comment>
<gene>
    <name evidence="1" type="ORF">C5S46_03915</name>
</gene>
<accession>A0AC61SB07</accession>
<dbReference type="Proteomes" id="UP000315423">
    <property type="component" value="Unassembled WGS sequence"/>
</dbReference>
<protein>
    <submittedName>
        <fullName evidence="1">Uncharacterized protein</fullName>
    </submittedName>
</protein>
<proteinExistence type="predicted"/>
<evidence type="ECO:0000313" key="1">
    <source>
        <dbReference type="EMBL" id="TKY91806.1"/>
    </source>
</evidence>
<dbReference type="EMBL" id="QYBA01000127">
    <property type="protein sequence ID" value="TKY91806.1"/>
    <property type="molecule type" value="Genomic_DNA"/>
</dbReference>
<organism evidence="1 2">
    <name type="scientific">Candidatus Methanomarinus sp</name>
    <dbReference type="NCBI Taxonomy" id="3386244"/>
    <lineage>
        <taxon>Archaea</taxon>
        <taxon>Methanobacteriati</taxon>
        <taxon>Methanobacteriota</taxon>
        <taxon>Stenosarchaea group</taxon>
        <taxon>Methanomicrobia</taxon>
        <taxon>Methanosarcinales</taxon>
        <taxon>ANME-2 cluster</taxon>
        <taxon>Candidatus Methanocomedenaceae</taxon>
        <taxon>Candidatus Methanomarinus</taxon>
    </lineage>
</organism>
<evidence type="ECO:0000313" key="2">
    <source>
        <dbReference type="Proteomes" id="UP000315423"/>
    </source>
</evidence>
<name>A0AC61SB07_9EURY</name>
<reference evidence="1" key="1">
    <citation type="submission" date="2018-09" db="EMBL/GenBank/DDBJ databases">
        <title>A genomic encyclopedia of anaerobic methanotrophic archaea.</title>
        <authorList>
            <person name="Skennerton C.T."/>
            <person name="Chadwick G.L."/>
            <person name="Laso-Perez R."/>
            <person name="Leu A.O."/>
            <person name="Speth D.R."/>
            <person name="Yu H."/>
            <person name="Morgan-Lang C."/>
            <person name="Hatzenpichler R."/>
            <person name="Goudeau D."/>
            <person name="Malmstrom R."/>
            <person name="Woyke T."/>
            <person name="Hallam S."/>
            <person name="Tyson G.W."/>
            <person name="Wegener G."/>
            <person name="Boetius A."/>
            <person name="Orphan V.J."/>
        </authorList>
    </citation>
    <scope>NUCLEOTIDE SEQUENCE</scope>
    <source>
        <strain evidence="1">CONS3730D10UFb2</strain>
    </source>
</reference>
<sequence>MNKILANARILLTKALKKLKIRKCERSEHLLKGHMSYITITNRLWRIPTSQPDLQSVDASDLSEAKSRVVDGMP</sequence>